<dbReference type="Gene3D" id="3.30.700.10">
    <property type="entry name" value="Glycoprotein, Type 4 Pilin"/>
    <property type="match status" value="1"/>
</dbReference>
<dbReference type="InterPro" id="IPR045584">
    <property type="entry name" value="Pilin-like"/>
</dbReference>
<keyword evidence="4" id="KW-1185">Reference proteome</keyword>
<feature type="transmembrane region" description="Helical" evidence="2">
    <location>
        <begin position="12"/>
        <end position="34"/>
    </location>
</feature>
<evidence type="ECO:0000313" key="3">
    <source>
        <dbReference type="EMBL" id="GAA4031291.1"/>
    </source>
</evidence>
<keyword evidence="1" id="KW-0488">Methylation</keyword>
<reference evidence="4" key="1">
    <citation type="journal article" date="2019" name="Int. J. Syst. Evol. Microbiol.">
        <title>The Global Catalogue of Microorganisms (GCM) 10K type strain sequencing project: providing services to taxonomists for standard genome sequencing and annotation.</title>
        <authorList>
            <consortium name="The Broad Institute Genomics Platform"/>
            <consortium name="The Broad Institute Genome Sequencing Center for Infectious Disease"/>
            <person name="Wu L."/>
            <person name="Ma J."/>
        </authorList>
    </citation>
    <scope>NUCLEOTIDE SEQUENCE [LARGE SCALE GENOMIC DNA]</scope>
    <source>
        <strain evidence="4">JCM 16673</strain>
    </source>
</reference>
<dbReference type="RefSeq" id="WP_344764823.1">
    <property type="nucleotide sequence ID" value="NZ_BAAAZE010000013.1"/>
</dbReference>
<dbReference type="InterPro" id="IPR012902">
    <property type="entry name" value="N_methyl_site"/>
</dbReference>
<evidence type="ECO:0000256" key="1">
    <source>
        <dbReference type="ARBA" id="ARBA00022481"/>
    </source>
</evidence>
<keyword evidence="2" id="KW-1133">Transmembrane helix</keyword>
<dbReference type="InterPro" id="IPR000983">
    <property type="entry name" value="Bac_GSPG_pilin"/>
</dbReference>
<dbReference type="InterPro" id="IPR031982">
    <property type="entry name" value="PilE-like"/>
</dbReference>
<dbReference type="EMBL" id="BAAAZE010000013">
    <property type="protein sequence ID" value="GAA4031291.1"/>
    <property type="molecule type" value="Genomic_DNA"/>
</dbReference>
<gene>
    <name evidence="3" type="ORF">GCM10022212_32290</name>
</gene>
<keyword evidence="2" id="KW-0472">Membrane</keyword>
<protein>
    <submittedName>
        <fullName evidence="3">Type IV pilin protein</fullName>
    </submittedName>
</protein>
<comment type="caution">
    <text evidence="3">The sequence shown here is derived from an EMBL/GenBank/DDBJ whole genome shotgun (WGS) entry which is preliminary data.</text>
</comment>
<dbReference type="PROSITE" id="PS00409">
    <property type="entry name" value="PROKAR_NTER_METHYL"/>
    <property type="match status" value="1"/>
</dbReference>
<name>A0ABP7TU11_9BURK</name>
<dbReference type="SUPFAM" id="SSF54523">
    <property type="entry name" value="Pili subunits"/>
    <property type="match status" value="1"/>
</dbReference>
<evidence type="ECO:0000256" key="2">
    <source>
        <dbReference type="SAM" id="Phobius"/>
    </source>
</evidence>
<proteinExistence type="predicted"/>
<organism evidence="3 4">
    <name type="scientific">Actimicrobium antarcticum</name>
    <dbReference type="NCBI Taxonomy" id="1051899"/>
    <lineage>
        <taxon>Bacteria</taxon>
        <taxon>Pseudomonadati</taxon>
        <taxon>Pseudomonadota</taxon>
        <taxon>Betaproteobacteria</taxon>
        <taxon>Burkholderiales</taxon>
        <taxon>Oxalobacteraceae</taxon>
        <taxon>Actimicrobium</taxon>
    </lineage>
</organism>
<dbReference type="Proteomes" id="UP001501353">
    <property type="component" value="Unassembled WGS sequence"/>
</dbReference>
<sequence>MINTPFSPRQTTGFSLIELMIAVAIVGILSAIAYPSYTDYVLRGRLVDPTNSLTVTRLAMEQYYQDNRTYASVSAAIVSPCLATQPVVKFFAMTCSLSAAPAVGYTATATGNGGTTTGFVYTINQTDLHTSTVSTAWGGATSQCWIMKNGSTC</sequence>
<dbReference type="Pfam" id="PF16732">
    <property type="entry name" value="ComP_DUS"/>
    <property type="match status" value="1"/>
</dbReference>
<dbReference type="NCBIfam" id="TIGR02532">
    <property type="entry name" value="IV_pilin_GFxxxE"/>
    <property type="match status" value="1"/>
</dbReference>
<keyword evidence="2" id="KW-0812">Transmembrane</keyword>
<dbReference type="Pfam" id="PF07963">
    <property type="entry name" value="N_methyl"/>
    <property type="match status" value="1"/>
</dbReference>
<evidence type="ECO:0000313" key="4">
    <source>
        <dbReference type="Proteomes" id="UP001501353"/>
    </source>
</evidence>
<dbReference type="PRINTS" id="PR00813">
    <property type="entry name" value="BCTERIALGSPG"/>
</dbReference>
<accession>A0ABP7TU11</accession>